<dbReference type="InterPro" id="IPR027417">
    <property type="entry name" value="P-loop_NTPase"/>
</dbReference>
<dbReference type="SMART" id="SM00028">
    <property type="entry name" value="TPR"/>
    <property type="match status" value="6"/>
</dbReference>
<organism evidence="2 3">
    <name type="scientific">Eiseniibacteriota bacterium</name>
    <dbReference type="NCBI Taxonomy" id="2212470"/>
    <lineage>
        <taxon>Bacteria</taxon>
        <taxon>Candidatus Eiseniibacteriota</taxon>
    </lineage>
</organism>
<evidence type="ECO:0000259" key="1">
    <source>
        <dbReference type="Pfam" id="PF25872"/>
    </source>
</evidence>
<dbReference type="PANTHER" id="PTHR47691">
    <property type="entry name" value="REGULATOR-RELATED"/>
    <property type="match status" value="1"/>
</dbReference>
<dbReference type="PANTHER" id="PTHR47691:SF3">
    <property type="entry name" value="HTH-TYPE TRANSCRIPTIONAL REGULATOR RV0890C-RELATED"/>
    <property type="match status" value="1"/>
</dbReference>
<reference evidence="2" key="1">
    <citation type="submission" date="2020-04" db="EMBL/GenBank/DDBJ databases">
        <authorList>
            <person name="Zhang T."/>
        </authorList>
    </citation>
    <scope>NUCLEOTIDE SEQUENCE</scope>
    <source>
        <strain evidence="2">HKST-UBA02</strain>
    </source>
</reference>
<evidence type="ECO:0000313" key="2">
    <source>
        <dbReference type="EMBL" id="MCA9757139.1"/>
    </source>
</evidence>
<dbReference type="InterPro" id="IPR019734">
    <property type="entry name" value="TPR_rpt"/>
</dbReference>
<protein>
    <submittedName>
        <fullName evidence="2">Tetratricopeptide repeat protein</fullName>
    </submittedName>
</protein>
<feature type="non-terminal residue" evidence="2">
    <location>
        <position position="1"/>
    </location>
</feature>
<name>A0A956NHJ9_UNCEI</name>
<dbReference type="SUPFAM" id="SSF48452">
    <property type="entry name" value="TPR-like"/>
    <property type="match status" value="2"/>
</dbReference>
<evidence type="ECO:0000313" key="3">
    <source>
        <dbReference type="Proteomes" id="UP000739538"/>
    </source>
</evidence>
<dbReference type="AlphaFoldDB" id="A0A956NHJ9"/>
<dbReference type="SUPFAM" id="SSF52540">
    <property type="entry name" value="P-loop containing nucleoside triphosphate hydrolases"/>
    <property type="match status" value="1"/>
</dbReference>
<feature type="domain" description="Winged helix-turn-helix" evidence="1">
    <location>
        <begin position="173"/>
        <end position="252"/>
    </location>
</feature>
<sequence>WLDALSRHLQTRTCLLVLDGCDRVLGTCASLASALLRSCPGLRVLTTSREALGIPGETVFPLSTMGVPPDAGLTIDELRAFESAELLIDRASVAHPGFRVTDDNIGSIVEICRQLEGIPLAIELAAVRVRSMTLGQIAERLDQRFRVLGGRSRGTLPHHQTLRALIDWSHDLLDPDEQTILRHLAVFSGGFSLQAAETVCKESAGLDEWDVLDLLSRLHDKSLVEVEASHRGGGTLRYSTLETVRQYAEDHLQAHGEHELARAAHRRYFVALAEDARRHLRGVDQSRWFALLDAELDNFRAALESCRATEDEYDTGLQLTSALEIFWHLRGYWTEGRESCERFLSLTEGGSTTYRARALKTASLLATEHGDYDRARAYLTESLSINEPSGNELAVAWSLVGFGDISLRLRQLDDATAQFERALSVFRACDDPAGLAITLQNLGIVSGRKGDRETSRRRYEESLGFHERSGNQLGRANVLNNLGSFAREEGDLDAAARLYSESLVLQRQLGNRFGIAVSLNNLGVVSVQRGLSAAARRYYEEALGVFRELGHKAAVAQVLHNLGDLAREGEDPTAARKLYVDAISLMRELGDETGPLSTLLGLARIATDIGEWRQACYLLGTATSLGERRGIEFSSDDRALAGAVEVSIVAALGSETVASLRAEVAVLGLDDAIRVGLGSDRER</sequence>
<dbReference type="Gene3D" id="1.25.40.10">
    <property type="entry name" value="Tetratricopeptide repeat domain"/>
    <property type="match status" value="1"/>
</dbReference>
<dbReference type="Proteomes" id="UP000739538">
    <property type="component" value="Unassembled WGS sequence"/>
</dbReference>
<proteinExistence type="predicted"/>
<accession>A0A956NHJ9</accession>
<dbReference type="InterPro" id="IPR058852">
    <property type="entry name" value="HTH_77"/>
</dbReference>
<gene>
    <name evidence="2" type="ORF">KDA27_15145</name>
</gene>
<reference evidence="2" key="2">
    <citation type="journal article" date="2021" name="Microbiome">
        <title>Successional dynamics and alternative stable states in a saline activated sludge microbial community over 9 years.</title>
        <authorList>
            <person name="Wang Y."/>
            <person name="Ye J."/>
            <person name="Ju F."/>
            <person name="Liu L."/>
            <person name="Boyd J.A."/>
            <person name="Deng Y."/>
            <person name="Parks D.H."/>
            <person name="Jiang X."/>
            <person name="Yin X."/>
            <person name="Woodcroft B.J."/>
            <person name="Tyson G.W."/>
            <person name="Hugenholtz P."/>
            <person name="Polz M.F."/>
            <person name="Zhang T."/>
        </authorList>
    </citation>
    <scope>NUCLEOTIDE SEQUENCE</scope>
    <source>
        <strain evidence="2">HKST-UBA02</strain>
    </source>
</reference>
<dbReference type="InterPro" id="IPR011990">
    <property type="entry name" value="TPR-like_helical_dom_sf"/>
</dbReference>
<comment type="caution">
    <text evidence="2">The sequence shown here is derived from an EMBL/GenBank/DDBJ whole genome shotgun (WGS) entry which is preliminary data.</text>
</comment>
<dbReference type="EMBL" id="JAGQHS010000083">
    <property type="protein sequence ID" value="MCA9757139.1"/>
    <property type="molecule type" value="Genomic_DNA"/>
</dbReference>
<dbReference type="Pfam" id="PF25872">
    <property type="entry name" value="HTH_77"/>
    <property type="match status" value="1"/>
</dbReference>
<dbReference type="Pfam" id="PF13424">
    <property type="entry name" value="TPR_12"/>
    <property type="match status" value="1"/>
</dbReference>